<dbReference type="EMBL" id="AYZJ01000002">
    <property type="protein sequence ID" value="KRN25945.1"/>
    <property type="molecule type" value="Genomic_DNA"/>
</dbReference>
<dbReference type="Gene3D" id="3.40.1580.10">
    <property type="entry name" value="SMI1/KNR4-like"/>
    <property type="match status" value="1"/>
</dbReference>
<sequence length="212" mass="23870">MIFMISWPVSLKPLSALPTLPHDPRVPEAYFALLQTGQWPTRFFCPTEEPTSEGLTGASIHAFATVGPRLATPLPAHLLPFAADGVRYWCFDLATPGPAIRYIDWEVDQWLTVATDFDQFLARLQRVSPRLSPKPSEQEFAHAALIADEAALPQLAEYARSELPSERYGEWLAFWLKQPLLRHAAESELAFAHQYRWQAFSPALQSRLTAAL</sequence>
<dbReference type="STRING" id="1423730.FC75_GL002081"/>
<dbReference type="PATRIC" id="fig|1423730.4.peg.2163"/>
<dbReference type="InterPro" id="IPR037883">
    <property type="entry name" value="Knr4/Smi1-like_sf"/>
</dbReference>
<dbReference type="SUPFAM" id="SSF160631">
    <property type="entry name" value="SMI1/KNR4-like"/>
    <property type="match status" value="1"/>
</dbReference>
<evidence type="ECO:0000313" key="1">
    <source>
        <dbReference type="EMBL" id="KRN25945.1"/>
    </source>
</evidence>
<keyword evidence="2" id="KW-1185">Reference proteome</keyword>
<protein>
    <recommendedName>
        <fullName evidence="3">Knr4/Smi1-like domain-containing protein</fullName>
    </recommendedName>
</protein>
<organism evidence="1 2">
    <name type="scientific">Lacticaseibacillus camelliae DSM 22697 = JCM 13995</name>
    <dbReference type="NCBI Taxonomy" id="1423730"/>
    <lineage>
        <taxon>Bacteria</taxon>
        <taxon>Bacillati</taxon>
        <taxon>Bacillota</taxon>
        <taxon>Bacilli</taxon>
        <taxon>Lactobacillales</taxon>
        <taxon>Lactobacillaceae</taxon>
        <taxon>Lacticaseibacillus</taxon>
    </lineage>
</organism>
<accession>A0A0R2FC02</accession>
<dbReference type="AlphaFoldDB" id="A0A0R2FC02"/>
<evidence type="ECO:0000313" key="2">
    <source>
        <dbReference type="Proteomes" id="UP000050865"/>
    </source>
</evidence>
<comment type="caution">
    <text evidence="1">The sequence shown here is derived from an EMBL/GenBank/DDBJ whole genome shotgun (WGS) entry which is preliminary data.</text>
</comment>
<gene>
    <name evidence="1" type="ORF">FC75_GL002081</name>
</gene>
<reference evidence="1 2" key="1">
    <citation type="journal article" date="2015" name="Genome Announc.">
        <title>Expanding the biotechnology potential of lactobacilli through comparative genomics of 213 strains and associated genera.</title>
        <authorList>
            <person name="Sun Z."/>
            <person name="Harris H.M."/>
            <person name="McCann A."/>
            <person name="Guo C."/>
            <person name="Argimon S."/>
            <person name="Zhang W."/>
            <person name="Yang X."/>
            <person name="Jeffery I.B."/>
            <person name="Cooney J.C."/>
            <person name="Kagawa T.F."/>
            <person name="Liu W."/>
            <person name="Song Y."/>
            <person name="Salvetti E."/>
            <person name="Wrobel A."/>
            <person name="Rasinkangas P."/>
            <person name="Parkhill J."/>
            <person name="Rea M.C."/>
            <person name="O'Sullivan O."/>
            <person name="Ritari J."/>
            <person name="Douillard F.P."/>
            <person name="Paul Ross R."/>
            <person name="Yang R."/>
            <person name="Briner A.E."/>
            <person name="Felis G.E."/>
            <person name="de Vos W.M."/>
            <person name="Barrangou R."/>
            <person name="Klaenhammer T.R."/>
            <person name="Caufield P.W."/>
            <person name="Cui Y."/>
            <person name="Zhang H."/>
            <person name="O'Toole P.W."/>
        </authorList>
    </citation>
    <scope>NUCLEOTIDE SEQUENCE [LARGE SCALE GENOMIC DNA]</scope>
    <source>
        <strain evidence="1 2">DSM 22697</strain>
    </source>
</reference>
<proteinExistence type="predicted"/>
<name>A0A0R2FC02_9LACO</name>
<evidence type="ECO:0008006" key="3">
    <source>
        <dbReference type="Google" id="ProtNLM"/>
    </source>
</evidence>
<dbReference type="Proteomes" id="UP000050865">
    <property type="component" value="Unassembled WGS sequence"/>
</dbReference>